<proteinExistence type="predicted"/>
<dbReference type="InterPro" id="IPR037523">
    <property type="entry name" value="VOC_core"/>
</dbReference>
<evidence type="ECO:0000313" key="4">
    <source>
        <dbReference type="Proteomes" id="UP000253215"/>
    </source>
</evidence>
<dbReference type="InterPro" id="IPR029068">
    <property type="entry name" value="Glyas_Bleomycin-R_OHBP_Dase"/>
</dbReference>
<dbReference type="Pfam" id="PF00903">
    <property type="entry name" value="Glyoxalase"/>
    <property type="match status" value="1"/>
</dbReference>
<dbReference type="PANTHER" id="PTHR36113">
    <property type="entry name" value="LYASE, PUTATIVE-RELATED-RELATED"/>
    <property type="match status" value="1"/>
</dbReference>
<dbReference type="PANTHER" id="PTHR36113:SF6">
    <property type="entry name" value="FOSFOMYCIN RESISTANCE PROTEIN FOSX"/>
    <property type="match status" value="1"/>
</dbReference>
<dbReference type="EMBL" id="NETH01000003">
    <property type="protein sequence ID" value="RCW17839.1"/>
    <property type="molecule type" value="Genomic_DNA"/>
</dbReference>
<name>A0A368UFS7_9STRE</name>
<dbReference type="PROSITE" id="PS51819">
    <property type="entry name" value="VOC"/>
    <property type="match status" value="1"/>
</dbReference>
<evidence type="ECO:0000259" key="2">
    <source>
        <dbReference type="PROSITE" id="PS51819"/>
    </source>
</evidence>
<protein>
    <recommendedName>
        <fullName evidence="2">VOC domain-containing protein</fullName>
    </recommendedName>
</protein>
<sequence length="255" mass="29001">MNHIKLTVLNVAVSKQFYQPIFEHLGWQLYQEWSEGFSYQKDDWYLVFVQADGNHEESIDHKNKIGFNHIALQAPSQKNFQAIVKHLRENQVEELDSEQLPCVSGKDGLAITVWDPNGMKLEVVCPEQVAKKQPAGKVRHRYRKALALIPFYVDYKGSKATVFWTKSNQLVIKAGAILVPDAPLNKDGSLGFAARFALSLRQEHQDSISLENHRTTADIVLKSVNEVGHFLYFAGTNSWQVLKDETGKSLDDYSR</sequence>
<dbReference type="GO" id="GO:0046872">
    <property type="term" value="F:metal ion binding"/>
    <property type="evidence" value="ECO:0007669"/>
    <property type="project" value="UniProtKB-KW"/>
</dbReference>
<organism evidence="3 4">
    <name type="scientific">Streptococcus gallolyticus</name>
    <dbReference type="NCBI Taxonomy" id="315405"/>
    <lineage>
        <taxon>Bacteria</taxon>
        <taxon>Bacillati</taxon>
        <taxon>Bacillota</taxon>
        <taxon>Bacilli</taxon>
        <taxon>Lactobacillales</taxon>
        <taxon>Streptococcaceae</taxon>
        <taxon>Streptococcus</taxon>
    </lineage>
</organism>
<feature type="domain" description="VOC" evidence="2">
    <location>
        <begin position="1"/>
        <end position="126"/>
    </location>
</feature>
<dbReference type="Gene3D" id="3.10.180.10">
    <property type="entry name" value="2,3-Dihydroxybiphenyl 1,2-Dioxygenase, domain 1"/>
    <property type="match status" value="1"/>
</dbReference>
<dbReference type="Proteomes" id="UP000253215">
    <property type="component" value="Unassembled WGS sequence"/>
</dbReference>
<reference evidence="3 4" key="1">
    <citation type="journal article" date="2018" name="Sci. Rep.">
        <title>Network-guided genomic and metagenomic analysis of the faecal microbiota of the critically endangered kakapo.</title>
        <authorList>
            <person name="Waite D.W."/>
            <person name="Dsouza M."/>
            <person name="Sekiguchi Y."/>
            <person name="Hugenholtz P."/>
            <person name="Taylor M.W."/>
        </authorList>
    </citation>
    <scope>NUCLEOTIDE SEQUENCE [LARGE SCALE GENOMIC DNA]</scope>
    <source>
        <strain evidence="3 4">BI02</strain>
    </source>
</reference>
<accession>A0A368UFS7</accession>
<keyword evidence="1" id="KW-0479">Metal-binding</keyword>
<dbReference type="InterPro" id="IPR051332">
    <property type="entry name" value="Fosfomycin_Res_Enzymes"/>
</dbReference>
<comment type="caution">
    <text evidence="3">The sequence shown here is derived from an EMBL/GenBank/DDBJ whole genome shotgun (WGS) entry which is preliminary data.</text>
</comment>
<evidence type="ECO:0000313" key="3">
    <source>
        <dbReference type="EMBL" id="RCW17839.1"/>
    </source>
</evidence>
<gene>
    <name evidence="3" type="ORF">CAC02_01045</name>
</gene>
<dbReference type="SUPFAM" id="SSF54593">
    <property type="entry name" value="Glyoxalase/Bleomycin resistance protein/Dihydroxybiphenyl dioxygenase"/>
    <property type="match status" value="1"/>
</dbReference>
<dbReference type="InterPro" id="IPR004360">
    <property type="entry name" value="Glyas_Fos-R_dOase_dom"/>
</dbReference>
<dbReference type="AlphaFoldDB" id="A0A368UFS7"/>
<evidence type="ECO:0000256" key="1">
    <source>
        <dbReference type="ARBA" id="ARBA00022723"/>
    </source>
</evidence>